<dbReference type="eggNOG" id="ENOG5033YJ1">
    <property type="taxonomic scope" value="Bacteria"/>
</dbReference>
<protein>
    <submittedName>
        <fullName evidence="1">Uncharacterized protein</fullName>
    </submittedName>
</protein>
<sequence>MEPTMTKDEALARVEELINDTVAIIEPRPRLDVDPTTLTPYRCIGFVGDDWDGRIYISRAYWLRGIPRDKTKLLEISQKVRRHWQQQGHVIEGISKDGMNIAARSRPDGFILSLSWTAGDVLGIGATSPCIWPHGTPEPSPSSELDVRVAH</sequence>
<dbReference type="HOGENOM" id="CLU_136168_0_0_11"/>
<organism evidence="1 2">
    <name type="scientific">Thermobispora bispora (strain ATCC 19993 / DSM 43833 / CBS 139.67 / JCM 10125 / KCTC 9307 / NBRC 14880 / R51)</name>
    <dbReference type="NCBI Taxonomy" id="469371"/>
    <lineage>
        <taxon>Bacteria</taxon>
        <taxon>Bacillati</taxon>
        <taxon>Actinomycetota</taxon>
        <taxon>Actinomycetes</taxon>
        <taxon>Streptosporangiales</taxon>
        <taxon>Streptosporangiaceae</taxon>
        <taxon>Thermobispora</taxon>
    </lineage>
</organism>
<keyword evidence="2" id="KW-1185">Reference proteome</keyword>
<evidence type="ECO:0000313" key="2">
    <source>
        <dbReference type="Proteomes" id="UP000006640"/>
    </source>
</evidence>
<gene>
    <name evidence="1" type="ordered locus">Tbis_1809</name>
</gene>
<reference evidence="1 2" key="1">
    <citation type="submission" date="2010-01" db="EMBL/GenBank/DDBJ databases">
        <title>The complete genome of Thermobispora bispora DSM 43833.</title>
        <authorList>
            <consortium name="US DOE Joint Genome Institute (JGI-PGF)"/>
            <person name="Lucas S."/>
            <person name="Copeland A."/>
            <person name="Lapidus A."/>
            <person name="Glavina del Rio T."/>
            <person name="Dalin E."/>
            <person name="Tice H."/>
            <person name="Bruce D."/>
            <person name="Goodwin L."/>
            <person name="Pitluck S."/>
            <person name="Kyrpides N."/>
            <person name="Mavromatis K."/>
            <person name="Ivanova N."/>
            <person name="Mikhailova N."/>
            <person name="Chertkov O."/>
            <person name="Brettin T."/>
            <person name="Detter J.C."/>
            <person name="Han C."/>
            <person name="Larimer F."/>
            <person name="Land M."/>
            <person name="Hauser L."/>
            <person name="Markowitz V."/>
            <person name="Cheng J.-F."/>
            <person name="Hugenholtz P."/>
            <person name="Woyke T."/>
            <person name="Wu D."/>
            <person name="Jando M."/>
            <person name="Schneider S."/>
            <person name="Klenk H.-P."/>
            <person name="Eisen J.A."/>
        </authorList>
    </citation>
    <scope>NUCLEOTIDE SEQUENCE [LARGE SCALE GENOMIC DNA]</scope>
    <source>
        <strain evidence="2">ATCC 19993 / DSM 43833 / CBS 139.67 / JCM 10125 / KCTC 9307 / NBRC 14880 / R51</strain>
    </source>
</reference>
<dbReference type="KEGG" id="tbi:Tbis_1809"/>
<dbReference type="EMBL" id="CP001874">
    <property type="protein sequence ID" value="ADG88521.1"/>
    <property type="molecule type" value="Genomic_DNA"/>
</dbReference>
<dbReference type="Proteomes" id="UP000006640">
    <property type="component" value="Chromosome"/>
</dbReference>
<dbReference type="AlphaFoldDB" id="D6YBG1"/>
<evidence type="ECO:0000313" key="1">
    <source>
        <dbReference type="EMBL" id="ADG88521.1"/>
    </source>
</evidence>
<proteinExistence type="predicted"/>
<name>D6YBG1_THEBD</name>
<accession>D6YBG1</accession>